<protein>
    <submittedName>
        <fullName evidence="2">Uncharacterized protein</fullName>
    </submittedName>
</protein>
<dbReference type="Proteomes" id="UP001172684">
    <property type="component" value="Unassembled WGS sequence"/>
</dbReference>
<sequence length="343" mass="38542">MSGLGCRKGNRDCVYPEPSTTSKSSRSSAKAKDSSQESGESGDDAEHDEKGALESIPDEEDSPGQEPPEYQRASEYLGDWVNLLGHQRAAYEVLTSLYTPQTIMQNETLRKILQWYIRFDLYASVIAGCGTILGREWVAAAYEYYAQQAVEKPNDIEYKYEERIFRSRLLATDIAILFSRRARATIDNDSFAIECDNLRRQFDMYEVQIDPALRDPSKLVTSFSGSPLRDPCDAVSPASSETLYGDNLFSTNFLLVDFWAMDLMLRHHLLTAGLMEPAEAAGLTAKALKVYNMFEAIERYPHSPPGAVVATQASLNVASFFLPRDDKYNMWMRRSLAKVESLG</sequence>
<feature type="region of interest" description="Disordered" evidence="1">
    <location>
        <begin position="1"/>
        <end position="70"/>
    </location>
</feature>
<organism evidence="2 3">
    <name type="scientific">Coniosporium apollinis</name>
    <dbReference type="NCBI Taxonomy" id="61459"/>
    <lineage>
        <taxon>Eukaryota</taxon>
        <taxon>Fungi</taxon>
        <taxon>Dikarya</taxon>
        <taxon>Ascomycota</taxon>
        <taxon>Pezizomycotina</taxon>
        <taxon>Dothideomycetes</taxon>
        <taxon>Dothideomycetes incertae sedis</taxon>
        <taxon>Coniosporium</taxon>
    </lineage>
</organism>
<name>A0ABQ9P5R2_9PEZI</name>
<evidence type="ECO:0000256" key="1">
    <source>
        <dbReference type="SAM" id="MobiDB-lite"/>
    </source>
</evidence>
<keyword evidence="3" id="KW-1185">Reference proteome</keyword>
<feature type="compositionally biased region" description="Low complexity" evidence="1">
    <location>
        <begin position="19"/>
        <end position="28"/>
    </location>
</feature>
<evidence type="ECO:0000313" key="3">
    <source>
        <dbReference type="Proteomes" id="UP001172684"/>
    </source>
</evidence>
<reference evidence="2" key="1">
    <citation type="submission" date="2022-10" db="EMBL/GenBank/DDBJ databases">
        <title>Culturing micro-colonial fungi from biological soil crusts in the Mojave desert and describing Neophaeococcomyces mojavensis, and introducing the new genera and species Taxawa tesnikishii.</title>
        <authorList>
            <person name="Kurbessoian T."/>
            <person name="Stajich J.E."/>
        </authorList>
    </citation>
    <scope>NUCLEOTIDE SEQUENCE</scope>
    <source>
        <strain evidence="2">TK_1</strain>
    </source>
</reference>
<comment type="caution">
    <text evidence="2">The sequence shown here is derived from an EMBL/GenBank/DDBJ whole genome shotgun (WGS) entry which is preliminary data.</text>
</comment>
<accession>A0ABQ9P5R2</accession>
<evidence type="ECO:0000313" key="2">
    <source>
        <dbReference type="EMBL" id="KAJ9669845.1"/>
    </source>
</evidence>
<proteinExistence type="predicted"/>
<gene>
    <name evidence="2" type="ORF">H2201_000231</name>
</gene>
<dbReference type="EMBL" id="JAPDRL010000001">
    <property type="protein sequence ID" value="KAJ9669845.1"/>
    <property type="molecule type" value="Genomic_DNA"/>
</dbReference>